<dbReference type="Proteomes" id="UP000638848">
    <property type="component" value="Unassembled WGS sequence"/>
</dbReference>
<evidence type="ECO:0000313" key="3">
    <source>
        <dbReference type="Proteomes" id="UP000638848"/>
    </source>
</evidence>
<organism evidence="2 3">
    <name type="scientific">Kocuria dechangensis</name>
    <dbReference type="NCBI Taxonomy" id="1176249"/>
    <lineage>
        <taxon>Bacteria</taxon>
        <taxon>Bacillati</taxon>
        <taxon>Actinomycetota</taxon>
        <taxon>Actinomycetes</taxon>
        <taxon>Micrococcales</taxon>
        <taxon>Micrococcaceae</taxon>
        <taxon>Kocuria</taxon>
    </lineage>
</organism>
<name>A0A917M194_9MICC</name>
<evidence type="ECO:0000256" key="1">
    <source>
        <dbReference type="SAM" id="Phobius"/>
    </source>
</evidence>
<dbReference type="EMBL" id="BMEQ01000032">
    <property type="protein sequence ID" value="GGG68820.1"/>
    <property type="molecule type" value="Genomic_DNA"/>
</dbReference>
<proteinExistence type="predicted"/>
<feature type="transmembrane region" description="Helical" evidence="1">
    <location>
        <begin position="97"/>
        <end position="113"/>
    </location>
</feature>
<keyword evidence="1" id="KW-0812">Transmembrane</keyword>
<keyword evidence="1" id="KW-0472">Membrane</keyword>
<gene>
    <name evidence="2" type="ORF">GCM10011374_36540</name>
</gene>
<comment type="caution">
    <text evidence="2">The sequence shown here is derived from an EMBL/GenBank/DDBJ whole genome shotgun (WGS) entry which is preliminary data.</text>
</comment>
<reference evidence="2" key="2">
    <citation type="submission" date="2020-09" db="EMBL/GenBank/DDBJ databases">
        <authorList>
            <person name="Sun Q."/>
            <person name="Zhou Y."/>
        </authorList>
    </citation>
    <scope>NUCLEOTIDE SEQUENCE</scope>
    <source>
        <strain evidence="2">CGMCC 1.12187</strain>
    </source>
</reference>
<evidence type="ECO:0000313" key="2">
    <source>
        <dbReference type="EMBL" id="GGG68820.1"/>
    </source>
</evidence>
<sequence length="207" mass="22083">MPSVWLCLADAPPPPPTQLLGPGRSPCRCGWLRMRSVAVLPVVCHPYGPVPGGAPLSVKQSLNNYGRSRTDSTSVRVFADVAGTPGTPAPGWWNHPVAIMFAAVICAALVFTFPGLPALSGLLVVVSGVALASLAEINRGRWSASRARAVEESVWIADQCGYQVEAVGEVLQWRNADRSMAARLDHRGGGWHLFLLDADAPVLENNR</sequence>
<accession>A0A917M194</accession>
<keyword evidence="1" id="KW-1133">Transmembrane helix</keyword>
<reference evidence="2" key="1">
    <citation type="journal article" date="2014" name="Int. J. Syst. Evol. Microbiol.">
        <title>Complete genome sequence of Corynebacterium casei LMG S-19264T (=DSM 44701T), isolated from a smear-ripened cheese.</title>
        <authorList>
            <consortium name="US DOE Joint Genome Institute (JGI-PGF)"/>
            <person name="Walter F."/>
            <person name="Albersmeier A."/>
            <person name="Kalinowski J."/>
            <person name="Ruckert C."/>
        </authorList>
    </citation>
    <scope>NUCLEOTIDE SEQUENCE</scope>
    <source>
        <strain evidence="2">CGMCC 1.12187</strain>
    </source>
</reference>
<dbReference type="AlphaFoldDB" id="A0A917M194"/>
<keyword evidence="3" id="KW-1185">Reference proteome</keyword>
<protein>
    <submittedName>
        <fullName evidence="2">Uncharacterized protein</fullName>
    </submittedName>
</protein>